<comment type="similarity">
    <text evidence="1">Belongs to the avfA family.</text>
</comment>
<dbReference type="PANTHER" id="PTHR15020:SF50">
    <property type="entry name" value="UPF0659 PROTEIN YMR090W"/>
    <property type="match status" value="1"/>
</dbReference>
<accession>A0A8T9CCI8</accession>
<comment type="caution">
    <text evidence="3">The sequence shown here is derived from an EMBL/GenBank/DDBJ whole genome shotgun (WGS) entry which is preliminary data.</text>
</comment>
<sequence>MPSVLIFGGSGNLAKFITTRLLAKDKDYTVISVIRRAEHIPALTALGATPILHSLETSSVSDLVTLLQTHSSDAVIFAAGGGLRSFADPAFSHVVDRDAAIRVFDAMALAGGTKRLLLISTIDARDREKAVPSWYGEEDVRTGEQLWGMLPLYMDAKFQADKNLVEENGRRGLEYTIVRPTWYNEGGSTGKVSAGKVGTSPKISREDVADVFVACLENPGTVGCVFEVVGGETLVEEAMKRVAEEKVDSFGEEYR</sequence>
<dbReference type="OrthoDB" id="10254604at2759"/>
<dbReference type="InterPro" id="IPR016040">
    <property type="entry name" value="NAD(P)-bd_dom"/>
</dbReference>
<dbReference type="AlphaFoldDB" id="A0A8T9CCI8"/>
<dbReference type="EMBL" id="QGMK01000247">
    <property type="protein sequence ID" value="TVY82996.1"/>
    <property type="molecule type" value="Genomic_DNA"/>
</dbReference>
<name>A0A8T9CCI8_9HELO</name>
<evidence type="ECO:0000313" key="3">
    <source>
        <dbReference type="EMBL" id="TVY82996.1"/>
    </source>
</evidence>
<reference evidence="3 4" key="1">
    <citation type="submission" date="2018-05" db="EMBL/GenBank/DDBJ databases">
        <title>Genome sequencing and assembly of the regulated plant pathogen Lachnellula willkommii and related sister species for the development of diagnostic species identification markers.</title>
        <authorList>
            <person name="Giroux E."/>
            <person name="Bilodeau G."/>
        </authorList>
    </citation>
    <scope>NUCLEOTIDE SEQUENCE [LARGE SCALE GENOMIC DNA]</scope>
    <source>
        <strain evidence="3 4">CBS 268.59</strain>
    </source>
</reference>
<protein>
    <submittedName>
        <fullName evidence="3">UPF0659 protein</fullName>
    </submittedName>
</protein>
<dbReference type="SUPFAM" id="SSF51735">
    <property type="entry name" value="NAD(P)-binding Rossmann-fold domains"/>
    <property type="match status" value="1"/>
</dbReference>
<dbReference type="Gene3D" id="3.40.50.720">
    <property type="entry name" value="NAD(P)-binding Rossmann-like Domain"/>
    <property type="match status" value="1"/>
</dbReference>
<dbReference type="Pfam" id="PF13460">
    <property type="entry name" value="NAD_binding_10"/>
    <property type="match status" value="1"/>
</dbReference>
<evidence type="ECO:0000313" key="4">
    <source>
        <dbReference type="Proteomes" id="UP000469558"/>
    </source>
</evidence>
<feature type="domain" description="NAD(P)-binding" evidence="2">
    <location>
        <begin position="8"/>
        <end position="219"/>
    </location>
</feature>
<evidence type="ECO:0000256" key="1">
    <source>
        <dbReference type="ARBA" id="ARBA00038376"/>
    </source>
</evidence>
<keyword evidence="4" id="KW-1185">Reference proteome</keyword>
<organism evidence="3 4">
    <name type="scientific">Lachnellula suecica</name>
    <dbReference type="NCBI Taxonomy" id="602035"/>
    <lineage>
        <taxon>Eukaryota</taxon>
        <taxon>Fungi</taxon>
        <taxon>Dikarya</taxon>
        <taxon>Ascomycota</taxon>
        <taxon>Pezizomycotina</taxon>
        <taxon>Leotiomycetes</taxon>
        <taxon>Helotiales</taxon>
        <taxon>Lachnaceae</taxon>
        <taxon>Lachnellula</taxon>
    </lineage>
</organism>
<dbReference type="Proteomes" id="UP000469558">
    <property type="component" value="Unassembled WGS sequence"/>
</dbReference>
<dbReference type="PANTHER" id="PTHR15020">
    <property type="entry name" value="FLAVIN REDUCTASE-RELATED"/>
    <property type="match status" value="1"/>
</dbReference>
<evidence type="ECO:0000259" key="2">
    <source>
        <dbReference type="Pfam" id="PF13460"/>
    </source>
</evidence>
<dbReference type="InterPro" id="IPR036291">
    <property type="entry name" value="NAD(P)-bd_dom_sf"/>
</dbReference>
<proteinExistence type="inferred from homology"/>
<gene>
    <name evidence="3" type="ORF">LSUE1_G002613</name>
</gene>